<feature type="domain" description="ParE-like toxin" evidence="1">
    <location>
        <begin position="27"/>
        <end position="80"/>
    </location>
</feature>
<organism evidence="2 3">
    <name type="scientific">Enterovirga aerilata</name>
    <dbReference type="NCBI Taxonomy" id="2730920"/>
    <lineage>
        <taxon>Bacteria</taxon>
        <taxon>Pseudomonadati</taxon>
        <taxon>Pseudomonadota</taxon>
        <taxon>Alphaproteobacteria</taxon>
        <taxon>Hyphomicrobiales</taxon>
        <taxon>Methylobacteriaceae</taxon>
        <taxon>Enterovirga</taxon>
    </lineage>
</organism>
<sequence>MRHFASHRFWAAYEALPSTVRELADRNYELLKRDPQHPSLHLKKVGRFWSVRVGLRYRALAVQQDGDLVWFWIGSHADYDRLIAQ</sequence>
<dbReference type="AlphaFoldDB" id="A0A849I3A3"/>
<dbReference type="RefSeq" id="WP_171217356.1">
    <property type="nucleotide sequence ID" value="NZ_JABEPP010000002.1"/>
</dbReference>
<gene>
    <name evidence="2" type="ORF">HJG44_05335</name>
</gene>
<name>A0A849I3A3_9HYPH</name>
<protein>
    <recommendedName>
        <fullName evidence="1">ParE-like toxin domain-containing protein</fullName>
    </recommendedName>
</protein>
<dbReference type="Pfam" id="PF24732">
    <property type="entry name" value="ParE_like"/>
    <property type="match status" value="1"/>
</dbReference>
<proteinExistence type="predicted"/>
<dbReference type="InterPro" id="IPR056925">
    <property type="entry name" value="ParE-like"/>
</dbReference>
<reference evidence="2 3" key="1">
    <citation type="submission" date="2020-04" db="EMBL/GenBank/DDBJ databases">
        <title>Enterovirga sp. isolate from soil.</title>
        <authorList>
            <person name="Chea S."/>
            <person name="Kim D.-U."/>
        </authorList>
    </citation>
    <scope>NUCLEOTIDE SEQUENCE [LARGE SCALE GENOMIC DNA]</scope>
    <source>
        <strain evidence="2 3">DB1703</strain>
    </source>
</reference>
<dbReference type="SUPFAM" id="SSF143011">
    <property type="entry name" value="RelE-like"/>
    <property type="match status" value="1"/>
</dbReference>
<evidence type="ECO:0000313" key="3">
    <source>
        <dbReference type="Proteomes" id="UP000564885"/>
    </source>
</evidence>
<dbReference type="Proteomes" id="UP000564885">
    <property type="component" value="Unassembled WGS sequence"/>
</dbReference>
<evidence type="ECO:0000313" key="2">
    <source>
        <dbReference type="EMBL" id="NNM71821.1"/>
    </source>
</evidence>
<evidence type="ECO:0000259" key="1">
    <source>
        <dbReference type="Pfam" id="PF24732"/>
    </source>
</evidence>
<accession>A0A849I3A3</accession>
<dbReference type="EMBL" id="JABEPP010000002">
    <property type="protein sequence ID" value="NNM71821.1"/>
    <property type="molecule type" value="Genomic_DNA"/>
</dbReference>
<keyword evidence="3" id="KW-1185">Reference proteome</keyword>
<dbReference type="InterPro" id="IPR035093">
    <property type="entry name" value="RelE/ParE_toxin_dom_sf"/>
</dbReference>
<comment type="caution">
    <text evidence="2">The sequence shown here is derived from an EMBL/GenBank/DDBJ whole genome shotgun (WGS) entry which is preliminary data.</text>
</comment>